<evidence type="ECO:0000259" key="1">
    <source>
        <dbReference type="PROSITE" id="PS50883"/>
    </source>
</evidence>
<accession>A0A177N974</accession>
<dbReference type="InterPro" id="IPR001633">
    <property type="entry name" value="EAL_dom"/>
</dbReference>
<dbReference type="InterPro" id="IPR035919">
    <property type="entry name" value="EAL_sf"/>
</dbReference>
<organism evidence="2 3">
    <name type="scientific">Methylomonas koyamae</name>
    <dbReference type="NCBI Taxonomy" id="702114"/>
    <lineage>
        <taxon>Bacteria</taxon>
        <taxon>Pseudomonadati</taxon>
        <taxon>Pseudomonadota</taxon>
        <taxon>Gammaproteobacteria</taxon>
        <taxon>Methylococcales</taxon>
        <taxon>Methylococcaceae</taxon>
        <taxon>Methylomonas</taxon>
    </lineage>
</organism>
<proteinExistence type="predicted"/>
<dbReference type="Gene3D" id="3.20.20.450">
    <property type="entry name" value="EAL domain"/>
    <property type="match status" value="1"/>
</dbReference>
<evidence type="ECO:0000313" key="3">
    <source>
        <dbReference type="Proteomes" id="UP000077857"/>
    </source>
</evidence>
<dbReference type="EMBL" id="LUUJ01000087">
    <property type="protein sequence ID" value="OAI14596.1"/>
    <property type="molecule type" value="Genomic_DNA"/>
</dbReference>
<gene>
    <name evidence="2" type="ORF">A1507_14990</name>
</gene>
<reference evidence="2 3" key="1">
    <citation type="submission" date="2016-03" db="EMBL/GenBank/DDBJ databases">
        <authorList>
            <person name="Ploux O."/>
        </authorList>
    </citation>
    <scope>NUCLEOTIDE SEQUENCE [LARGE SCALE GENOMIC DNA]</scope>
    <source>
        <strain evidence="2 3">R-45378</strain>
    </source>
</reference>
<dbReference type="PROSITE" id="PS50883">
    <property type="entry name" value="EAL"/>
    <property type="match status" value="1"/>
</dbReference>
<dbReference type="GO" id="GO:0071111">
    <property type="term" value="F:cyclic-guanylate-specific phosphodiesterase activity"/>
    <property type="evidence" value="ECO:0007669"/>
    <property type="project" value="InterPro"/>
</dbReference>
<sequence length="404" mass="45565">MTDSAITEQTILAGLDASEFVYYYQPKVSLITGKVIGAEALIRWQRPDGQTVLPNDFIPLAEQTGLIKQISYRMFAKLARDLLIFSDIDSRLVTSVNASAQDFADGRFCTMVLETLEQLCIPTKNLQIEITETTVLNADPDVRKNIQTLCDAGVGLAMDDYGTAYSTLETLSQWPFTTIKLDRSIVGRMLDNPKNQTIAESSIRMAHELDIGIVAEGVESDLQYQMLLESGCTKVQDYWLSRPLPLSDFIYFIQQDLRWSGLPIGLIHMAIVDHIQWRKKLVSDVVRIATNPGQSGERNHYQLPLDYRSCRLGKWYYGAGRQFVGCQDFDEIELPHKKFHNLGSELIHTVNNGGTIAELTPILTEFSDLSAVILDCLQRLEHKGLMDMHLAHRSWEGHHLFPSA</sequence>
<feature type="domain" description="EAL" evidence="1">
    <location>
        <begin position="4"/>
        <end position="257"/>
    </location>
</feature>
<protein>
    <recommendedName>
        <fullName evidence="1">EAL domain-containing protein</fullName>
    </recommendedName>
</protein>
<dbReference type="AlphaFoldDB" id="A0A177N974"/>
<comment type="caution">
    <text evidence="2">The sequence shown here is derived from an EMBL/GenBank/DDBJ whole genome shotgun (WGS) entry which is preliminary data.</text>
</comment>
<dbReference type="Pfam" id="PF00563">
    <property type="entry name" value="EAL"/>
    <property type="match status" value="1"/>
</dbReference>
<dbReference type="OrthoDB" id="9812358at2"/>
<dbReference type="InterPro" id="IPR025991">
    <property type="entry name" value="Chemoreceptor_zinc-bind_dom"/>
</dbReference>
<dbReference type="SUPFAM" id="SSF141868">
    <property type="entry name" value="EAL domain-like"/>
    <property type="match status" value="1"/>
</dbReference>
<dbReference type="PANTHER" id="PTHR33121:SF70">
    <property type="entry name" value="SIGNALING PROTEIN YKOW"/>
    <property type="match status" value="1"/>
</dbReference>
<dbReference type="PANTHER" id="PTHR33121">
    <property type="entry name" value="CYCLIC DI-GMP PHOSPHODIESTERASE PDEF"/>
    <property type="match status" value="1"/>
</dbReference>
<dbReference type="RefSeq" id="WP_064041062.1">
    <property type="nucleotide sequence ID" value="NZ_LUUJ01000087.1"/>
</dbReference>
<dbReference type="InterPro" id="IPR050706">
    <property type="entry name" value="Cyclic-di-GMP_PDE-like"/>
</dbReference>
<dbReference type="SMART" id="SM00052">
    <property type="entry name" value="EAL"/>
    <property type="match status" value="1"/>
</dbReference>
<dbReference type="CDD" id="cd01948">
    <property type="entry name" value="EAL"/>
    <property type="match status" value="1"/>
</dbReference>
<dbReference type="Proteomes" id="UP000077857">
    <property type="component" value="Unassembled WGS sequence"/>
</dbReference>
<dbReference type="Gene3D" id="1.20.120.30">
    <property type="entry name" value="Aspartate receptor, ligand-binding domain"/>
    <property type="match status" value="1"/>
</dbReference>
<dbReference type="Pfam" id="PF13682">
    <property type="entry name" value="CZB"/>
    <property type="match status" value="1"/>
</dbReference>
<name>A0A177N974_9GAMM</name>
<evidence type="ECO:0000313" key="2">
    <source>
        <dbReference type="EMBL" id="OAI14596.1"/>
    </source>
</evidence>